<protein>
    <recommendedName>
        <fullName evidence="1">TRAPPC10/Trs130 N-terminal domain-containing protein</fullName>
    </recommendedName>
</protein>
<dbReference type="PANTHER" id="PTHR13251">
    <property type="entry name" value="EPILEPSY HOLOPROSENCEPHALY CANDIDATE 1/TMEM1"/>
    <property type="match status" value="1"/>
</dbReference>
<gene>
    <name evidence="2" type="ORF">BS47DRAFT_1380623</name>
</gene>
<evidence type="ECO:0000259" key="1">
    <source>
        <dbReference type="Pfam" id="PF23036"/>
    </source>
</evidence>
<feature type="non-terminal residue" evidence="2">
    <location>
        <position position="585"/>
    </location>
</feature>
<dbReference type="Pfam" id="PF23036">
    <property type="entry name" value="TRAPPC10_1st"/>
    <property type="match status" value="1"/>
</dbReference>
<proteinExistence type="predicted"/>
<dbReference type="GO" id="GO:0005829">
    <property type="term" value="C:cytosol"/>
    <property type="evidence" value="ECO:0007669"/>
    <property type="project" value="GOC"/>
</dbReference>
<dbReference type="EMBL" id="MU128933">
    <property type="protein sequence ID" value="KAF9517292.1"/>
    <property type="molecule type" value="Genomic_DNA"/>
</dbReference>
<dbReference type="GO" id="GO:0006891">
    <property type="term" value="P:intra-Golgi vesicle-mediated transport"/>
    <property type="evidence" value="ECO:0007669"/>
    <property type="project" value="TreeGrafter"/>
</dbReference>
<dbReference type="InterPro" id="IPR056913">
    <property type="entry name" value="TRAPPC10/Trs130_N"/>
</dbReference>
<dbReference type="Proteomes" id="UP000886523">
    <property type="component" value="Unassembled WGS sequence"/>
</dbReference>
<organism evidence="2 3">
    <name type="scientific">Hydnum rufescens UP504</name>
    <dbReference type="NCBI Taxonomy" id="1448309"/>
    <lineage>
        <taxon>Eukaryota</taxon>
        <taxon>Fungi</taxon>
        <taxon>Dikarya</taxon>
        <taxon>Basidiomycota</taxon>
        <taxon>Agaricomycotina</taxon>
        <taxon>Agaricomycetes</taxon>
        <taxon>Cantharellales</taxon>
        <taxon>Hydnaceae</taxon>
        <taxon>Hydnum</taxon>
    </lineage>
</organism>
<dbReference type="GO" id="GO:0034498">
    <property type="term" value="P:early endosome to Golgi transport"/>
    <property type="evidence" value="ECO:0007669"/>
    <property type="project" value="TreeGrafter"/>
</dbReference>
<dbReference type="AlphaFoldDB" id="A0A9P6B4L3"/>
<evidence type="ECO:0000313" key="2">
    <source>
        <dbReference type="EMBL" id="KAF9517292.1"/>
    </source>
</evidence>
<accession>A0A9P6B4L3</accession>
<sequence length="585" mass="65833">MTRVQVTYAGSPSLLAEQWEGLRTSISAQMPLRNLHWKSLARPSVRTIQELDVDLVALDMTEPSSHMSSPLLDQPLLNIYFSLCDDIDSYKNFVRRQIQEWHSSVTQRKDQEWLLLLVIRPDTQATGKRLFHIKGSVLDKMKADFNSDKHDRCVQLVWTPGVNEAPIWAEFTSKLKEGIVSSFDSRVLLREEEVRKLENQRQASTWNFCTFCISKETLASSFEGMNLLEDAQIQFDELEASYFQVVKERDQPPLHVFGGHFPKDDSMPLLSLNKKPYRDLIMSNSITVFDFRIYLLGRQCSLLARRGDILAAARKASRFVYAFAQSMKTNGHLFGLYYIESWTYSAALNIVDQCEEWASLAGSEQAAPSLLSGIKGELLELARTQLDKIGIASGHLPDSLPFSMATSSPLPTSRATLPSHPAAISEKNILAAIGDRETFDKLYIMITNRSIECYTAAKRKKFALKLHHSLAALERHRSKDVSADLSALSLSQDLSLWEHPIFFIRSVEPMGKQTPDGNSSSLIITIVNRLSCNINIESLSLRLYNKERPESVTYAASPTPLVSGHNRVRASCSVRIGVSAREICA</sequence>
<evidence type="ECO:0000313" key="3">
    <source>
        <dbReference type="Proteomes" id="UP000886523"/>
    </source>
</evidence>
<comment type="caution">
    <text evidence="2">The sequence shown here is derived from an EMBL/GenBank/DDBJ whole genome shotgun (WGS) entry which is preliminary data.</text>
</comment>
<dbReference type="GO" id="GO:1990071">
    <property type="term" value="C:TRAPPII protein complex"/>
    <property type="evidence" value="ECO:0007669"/>
    <property type="project" value="InterPro"/>
</dbReference>
<dbReference type="PANTHER" id="PTHR13251:SF3">
    <property type="entry name" value="TRAFFICKING PROTEIN PARTICLE COMPLEX SUBUNIT 10"/>
    <property type="match status" value="1"/>
</dbReference>
<dbReference type="InterPro" id="IPR045126">
    <property type="entry name" value="TRAPPC10/Trs130"/>
</dbReference>
<dbReference type="OrthoDB" id="10256906at2759"/>
<keyword evidence="3" id="KW-1185">Reference proteome</keyword>
<name>A0A9P6B4L3_9AGAM</name>
<feature type="domain" description="TRAPPC10/Trs130 N-terminal" evidence="1">
    <location>
        <begin position="3"/>
        <end position="308"/>
    </location>
</feature>
<reference evidence="2" key="1">
    <citation type="journal article" date="2020" name="Nat. Commun.">
        <title>Large-scale genome sequencing of mycorrhizal fungi provides insights into the early evolution of symbiotic traits.</title>
        <authorList>
            <person name="Miyauchi S."/>
            <person name="Kiss E."/>
            <person name="Kuo A."/>
            <person name="Drula E."/>
            <person name="Kohler A."/>
            <person name="Sanchez-Garcia M."/>
            <person name="Morin E."/>
            <person name="Andreopoulos B."/>
            <person name="Barry K.W."/>
            <person name="Bonito G."/>
            <person name="Buee M."/>
            <person name="Carver A."/>
            <person name="Chen C."/>
            <person name="Cichocki N."/>
            <person name="Clum A."/>
            <person name="Culley D."/>
            <person name="Crous P.W."/>
            <person name="Fauchery L."/>
            <person name="Girlanda M."/>
            <person name="Hayes R.D."/>
            <person name="Keri Z."/>
            <person name="LaButti K."/>
            <person name="Lipzen A."/>
            <person name="Lombard V."/>
            <person name="Magnuson J."/>
            <person name="Maillard F."/>
            <person name="Murat C."/>
            <person name="Nolan M."/>
            <person name="Ohm R.A."/>
            <person name="Pangilinan J."/>
            <person name="Pereira M.F."/>
            <person name="Perotto S."/>
            <person name="Peter M."/>
            <person name="Pfister S."/>
            <person name="Riley R."/>
            <person name="Sitrit Y."/>
            <person name="Stielow J.B."/>
            <person name="Szollosi G."/>
            <person name="Zifcakova L."/>
            <person name="Stursova M."/>
            <person name="Spatafora J.W."/>
            <person name="Tedersoo L."/>
            <person name="Vaario L.M."/>
            <person name="Yamada A."/>
            <person name="Yan M."/>
            <person name="Wang P."/>
            <person name="Xu J."/>
            <person name="Bruns T."/>
            <person name="Baldrian P."/>
            <person name="Vilgalys R."/>
            <person name="Dunand C."/>
            <person name="Henrissat B."/>
            <person name="Grigoriev I.V."/>
            <person name="Hibbett D."/>
            <person name="Nagy L.G."/>
            <person name="Martin F.M."/>
        </authorList>
    </citation>
    <scope>NUCLEOTIDE SEQUENCE</scope>
    <source>
        <strain evidence="2">UP504</strain>
    </source>
</reference>